<dbReference type="OrthoDB" id="9096133at2"/>
<dbReference type="EMBL" id="PTIY01000010">
    <property type="protein sequence ID" value="PPK69392.1"/>
    <property type="molecule type" value="Genomic_DNA"/>
</dbReference>
<protein>
    <submittedName>
        <fullName evidence="1">Uncharacterized protein</fullName>
    </submittedName>
</protein>
<dbReference type="RefSeq" id="WP_146083352.1">
    <property type="nucleotide sequence ID" value="NZ_PTIY01000010.1"/>
</dbReference>
<dbReference type="AlphaFoldDB" id="A0A2S6GVX2"/>
<gene>
    <name evidence="1" type="ORF">B0F88_110179</name>
</gene>
<sequence length="219" mass="25484">MSVFYSGWGYWEYDCMDSFDGETMRETIDKGSFIKVCNVFELPEDAEREIEFLGETTVSYLLECIRSDGKGIRFVEYHTQPIDEPRFILCDERKGEQRFNIDNRPIIEKTKTYTKDEIIESQARDDAPINETETERNIILMQPAYLDQTHPMFSEELNIAIKAWNEVLECNPEKPKKGSRKKLIEDWLETNHKTLPMEAKKRIATLLNPDKNGGAPSSN</sequence>
<keyword evidence="2" id="KW-1185">Reference proteome</keyword>
<evidence type="ECO:0000313" key="1">
    <source>
        <dbReference type="EMBL" id="PPK69392.1"/>
    </source>
</evidence>
<comment type="caution">
    <text evidence="1">The sequence shown here is derived from an EMBL/GenBank/DDBJ whole genome shotgun (WGS) entry which is preliminary data.</text>
</comment>
<proteinExistence type="predicted"/>
<evidence type="ECO:0000313" key="2">
    <source>
        <dbReference type="Proteomes" id="UP000238071"/>
    </source>
</evidence>
<accession>A0A2S6GVX2</accession>
<dbReference type="Proteomes" id="UP000238071">
    <property type="component" value="Unassembled WGS sequence"/>
</dbReference>
<organism evidence="1 2">
    <name type="scientific">Methylobacter tundripaludum</name>
    <dbReference type="NCBI Taxonomy" id="173365"/>
    <lineage>
        <taxon>Bacteria</taxon>
        <taxon>Pseudomonadati</taxon>
        <taxon>Pseudomonadota</taxon>
        <taxon>Gammaproteobacteria</taxon>
        <taxon>Methylococcales</taxon>
        <taxon>Methylococcaceae</taxon>
        <taxon>Methylobacter</taxon>
    </lineage>
</organism>
<reference evidence="1 2" key="1">
    <citation type="submission" date="2018-02" db="EMBL/GenBank/DDBJ databases">
        <title>Subsurface microbial communities from deep shales in Ohio and West Virginia, USA.</title>
        <authorList>
            <person name="Wrighton K."/>
        </authorList>
    </citation>
    <scope>NUCLEOTIDE SEQUENCE [LARGE SCALE GENOMIC DNA]</scope>
    <source>
        <strain evidence="1 2">OWC-G53F</strain>
    </source>
</reference>
<name>A0A2S6GVX2_9GAMM</name>